<dbReference type="EMBL" id="AJWZ01001088">
    <property type="protein sequence ID" value="EKC74886.1"/>
    <property type="molecule type" value="Genomic_DNA"/>
</dbReference>
<dbReference type="InterPro" id="IPR000326">
    <property type="entry name" value="PAP2/HPO"/>
</dbReference>
<proteinExistence type="predicted"/>
<feature type="domain" description="Phosphatidic acid phosphatase type 2/haloperoxidase" evidence="2">
    <location>
        <begin position="3"/>
        <end position="73"/>
    </location>
</feature>
<name>K1UTL3_9ZZZZ</name>
<keyword evidence="1" id="KW-0472">Membrane</keyword>
<organism evidence="3">
    <name type="scientific">human gut metagenome</name>
    <dbReference type="NCBI Taxonomy" id="408170"/>
    <lineage>
        <taxon>unclassified sequences</taxon>
        <taxon>metagenomes</taxon>
        <taxon>organismal metagenomes</taxon>
    </lineage>
</organism>
<feature type="transmembrane region" description="Helical" evidence="1">
    <location>
        <begin position="57"/>
        <end position="76"/>
    </location>
</feature>
<reference evidence="3" key="1">
    <citation type="journal article" date="2013" name="Environ. Microbiol.">
        <title>Microbiota from the distal guts of lean and obese adolescents exhibit partial functional redundancy besides clear differences in community structure.</title>
        <authorList>
            <person name="Ferrer M."/>
            <person name="Ruiz A."/>
            <person name="Lanza F."/>
            <person name="Haange S.B."/>
            <person name="Oberbach A."/>
            <person name="Till H."/>
            <person name="Bargiela R."/>
            <person name="Campoy C."/>
            <person name="Segura M.T."/>
            <person name="Richter M."/>
            <person name="von Bergen M."/>
            <person name="Seifert J."/>
            <person name="Suarez A."/>
        </authorList>
    </citation>
    <scope>NUCLEOTIDE SEQUENCE</scope>
</reference>
<keyword evidence="1" id="KW-1133">Transmembrane helix</keyword>
<dbReference type="AlphaFoldDB" id="K1UTL3"/>
<dbReference type="SUPFAM" id="SSF48317">
    <property type="entry name" value="Acid phosphatase/Vanadium-dependent haloperoxidase"/>
    <property type="match status" value="1"/>
</dbReference>
<protein>
    <submittedName>
        <fullName evidence="3">Phosphoesterase, PA-phosphatase</fullName>
    </submittedName>
</protein>
<comment type="caution">
    <text evidence="3">The sequence shown here is derived from an EMBL/GenBank/DDBJ whole genome shotgun (WGS) entry which is preliminary data.</text>
</comment>
<dbReference type="Pfam" id="PF01569">
    <property type="entry name" value="PAP2"/>
    <property type="match status" value="1"/>
</dbReference>
<sequence length="78" mass="9061">MISMAFYGYIIYLIYKYVKNKYIKWFSIVLLSILICSIGISRIYLGVHYTSDVLGGFLISISYLVIYISAVNKFLIEK</sequence>
<evidence type="ECO:0000259" key="2">
    <source>
        <dbReference type="Pfam" id="PF01569"/>
    </source>
</evidence>
<dbReference type="InterPro" id="IPR036938">
    <property type="entry name" value="PAP2/HPO_sf"/>
</dbReference>
<gene>
    <name evidence="3" type="ORF">OBE_01626</name>
</gene>
<evidence type="ECO:0000256" key="1">
    <source>
        <dbReference type="SAM" id="Phobius"/>
    </source>
</evidence>
<accession>K1UTL3</accession>
<dbReference type="Gene3D" id="1.20.144.10">
    <property type="entry name" value="Phosphatidic acid phosphatase type 2/haloperoxidase"/>
    <property type="match status" value="1"/>
</dbReference>
<feature type="transmembrane region" description="Helical" evidence="1">
    <location>
        <begin position="25"/>
        <end position="45"/>
    </location>
</feature>
<evidence type="ECO:0000313" key="3">
    <source>
        <dbReference type="EMBL" id="EKC74886.1"/>
    </source>
</evidence>
<keyword evidence="1" id="KW-0812">Transmembrane</keyword>